<dbReference type="EMBL" id="PFNG01000234">
    <property type="protein sequence ID" value="PIZ35573.1"/>
    <property type="molecule type" value="Genomic_DNA"/>
</dbReference>
<proteinExistence type="predicted"/>
<evidence type="ECO:0000313" key="5">
    <source>
        <dbReference type="Proteomes" id="UP000230956"/>
    </source>
</evidence>
<organism evidence="4 5">
    <name type="scientific">Candidatus Aquicultor secundus</name>
    <dbReference type="NCBI Taxonomy" id="1973895"/>
    <lineage>
        <taxon>Bacteria</taxon>
        <taxon>Bacillati</taxon>
        <taxon>Actinomycetota</taxon>
        <taxon>Candidatus Aquicultoria</taxon>
        <taxon>Candidatus Aquicultorales</taxon>
        <taxon>Candidatus Aquicultoraceae</taxon>
        <taxon>Candidatus Aquicultor</taxon>
    </lineage>
</organism>
<dbReference type="AlphaFoldDB" id="A0A2M7T5P1"/>
<feature type="domain" description="DNA methylase N-4/N-6" evidence="3">
    <location>
        <begin position="60"/>
        <end position="107"/>
    </location>
</feature>
<dbReference type="InterPro" id="IPR002941">
    <property type="entry name" value="DNA_methylase_N4/N6"/>
</dbReference>
<protein>
    <recommendedName>
        <fullName evidence="3">DNA methylase N-4/N-6 domain-containing protein</fullName>
    </recommendedName>
</protein>
<dbReference type="GO" id="GO:0008170">
    <property type="term" value="F:N-methyltransferase activity"/>
    <property type="evidence" value="ECO:0007669"/>
    <property type="project" value="InterPro"/>
</dbReference>
<dbReference type="Gene3D" id="3.40.50.150">
    <property type="entry name" value="Vaccinia Virus protein VP39"/>
    <property type="match status" value="2"/>
</dbReference>
<evidence type="ECO:0000313" key="4">
    <source>
        <dbReference type="EMBL" id="PIZ35573.1"/>
    </source>
</evidence>
<dbReference type="InterPro" id="IPR029063">
    <property type="entry name" value="SAM-dependent_MTases_sf"/>
</dbReference>
<dbReference type="SUPFAM" id="SSF53335">
    <property type="entry name" value="S-adenosyl-L-methionine-dependent methyltransferases"/>
    <property type="match status" value="2"/>
</dbReference>
<dbReference type="RefSeq" id="WP_286977438.1">
    <property type="nucleotide sequence ID" value="NZ_PFNG01000234.1"/>
</dbReference>
<dbReference type="Proteomes" id="UP000230956">
    <property type="component" value="Unassembled WGS sequence"/>
</dbReference>
<evidence type="ECO:0000256" key="2">
    <source>
        <dbReference type="ARBA" id="ARBA00022679"/>
    </source>
</evidence>
<comment type="caution">
    <text evidence="4">The sequence shown here is derived from an EMBL/GenBank/DDBJ whole genome shotgun (WGS) entry which is preliminary data.</text>
</comment>
<dbReference type="GO" id="GO:0003677">
    <property type="term" value="F:DNA binding"/>
    <property type="evidence" value="ECO:0007669"/>
    <property type="project" value="InterPro"/>
</dbReference>
<evidence type="ECO:0000256" key="1">
    <source>
        <dbReference type="ARBA" id="ARBA00022603"/>
    </source>
</evidence>
<keyword evidence="2" id="KW-0808">Transferase</keyword>
<dbReference type="GO" id="GO:0032259">
    <property type="term" value="P:methylation"/>
    <property type="evidence" value="ECO:0007669"/>
    <property type="project" value="UniProtKB-KW"/>
</dbReference>
<gene>
    <name evidence="4" type="ORF">COY37_10105</name>
</gene>
<accession>A0A2M7T5P1</accession>
<reference evidence="5" key="1">
    <citation type="submission" date="2017-09" db="EMBL/GenBank/DDBJ databases">
        <title>Depth-based differentiation of microbial function through sediment-hosted aquifers and enrichment of novel symbionts in the deep terrestrial subsurface.</title>
        <authorList>
            <person name="Probst A.J."/>
            <person name="Ladd B."/>
            <person name="Jarett J.K."/>
            <person name="Geller-Mcgrath D.E."/>
            <person name="Sieber C.M.K."/>
            <person name="Emerson J.B."/>
            <person name="Anantharaman K."/>
            <person name="Thomas B.C."/>
            <person name="Malmstrom R."/>
            <person name="Stieglmeier M."/>
            <person name="Klingl A."/>
            <person name="Woyke T."/>
            <person name="Ryan C.M."/>
            <person name="Banfield J.F."/>
        </authorList>
    </citation>
    <scope>NUCLEOTIDE SEQUENCE [LARGE SCALE GENOMIC DNA]</scope>
</reference>
<sequence length="398" mass="45454">MANIGIDTLDNRIDCSEQLIFFDDHELIDKLDARLWHGSFNGRESSLQQLSPYVGKLKSGMAKVLINLYSSPGDIVLDPFSGSGVVPFEAALLSRKAYANDLSPYAYTLTRGKLEAPASEQEALKRAELLICAAEDLAASVDVSNIPAWVSEFFHPDTLREVVSAFQILNQQKDYFLTASLLGILHHVRPGFLSYPASHLVPYLRKSKYPPDQFPEMYAYRDIRTRLMAKVKRAYRRHYLPLDWNNREFQVWQANSMALPIDDGIVGAIVSSPPYFGALDYARDNRLRLWFLGCQDWKELDSSLTANNKVYLSQMALCLKEMNRVLKTDGYCALVLGDFERNGKTKRTAEILADLALEETNNQFVVETIYDDRIPDERRSRRETKTTKFERILVMRKT</sequence>
<evidence type="ECO:0000259" key="3">
    <source>
        <dbReference type="Pfam" id="PF01555"/>
    </source>
</evidence>
<dbReference type="Pfam" id="PF01555">
    <property type="entry name" value="N6_N4_Mtase"/>
    <property type="match status" value="1"/>
</dbReference>
<name>A0A2M7T5P1_9ACTN</name>
<keyword evidence="1" id="KW-0489">Methyltransferase</keyword>